<proteinExistence type="inferred from homology"/>
<dbReference type="SUPFAM" id="SSF53623">
    <property type="entry name" value="MurD-like peptide ligases, catalytic domain"/>
    <property type="match status" value="1"/>
</dbReference>
<comment type="caution">
    <text evidence="8">Lacks conserved residue(s) required for the propagation of feature annotation.</text>
</comment>
<dbReference type="InterPro" id="IPR005761">
    <property type="entry name" value="UDP-N-AcMur-Glu-dNH2Pim_ligase"/>
</dbReference>
<dbReference type="InterPro" id="IPR004101">
    <property type="entry name" value="Mur_ligase_C"/>
</dbReference>
<dbReference type="GO" id="GO:0005524">
    <property type="term" value="F:ATP binding"/>
    <property type="evidence" value="ECO:0007669"/>
    <property type="project" value="UniProtKB-UniRule"/>
</dbReference>
<comment type="catalytic activity">
    <reaction evidence="8">
        <text>UDP-N-acetyl-alpha-D-muramoyl-L-alanyl-D-glutamate + meso-2,6-diaminopimelate + ATP = UDP-N-acetyl-alpha-D-muramoyl-L-alanyl-gamma-D-glutamyl-meso-2,6-diaminopimelate + ADP + phosphate + H(+)</text>
        <dbReference type="Rhea" id="RHEA:23676"/>
        <dbReference type="ChEBI" id="CHEBI:15378"/>
        <dbReference type="ChEBI" id="CHEBI:30616"/>
        <dbReference type="ChEBI" id="CHEBI:43474"/>
        <dbReference type="ChEBI" id="CHEBI:57791"/>
        <dbReference type="ChEBI" id="CHEBI:83900"/>
        <dbReference type="ChEBI" id="CHEBI:83905"/>
        <dbReference type="ChEBI" id="CHEBI:456216"/>
        <dbReference type="EC" id="6.3.2.13"/>
    </reaction>
</comment>
<evidence type="ECO:0000256" key="1">
    <source>
        <dbReference type="ARBA" id="ARBA00004752"/>
    </source>
</evidence>
<feature type="binding site" evidence="8">
    <location>
        <position position="461"/>
    </location>
    <ligand>
        <name>meso-2,6-diaminopimelate</name>
        <dbReference type="ChEBI" id="CHEBI:57791"/>
    </ligand>
</feature>
<dbReference type="NCBIfam" id="NF001126">
    <property type="entry name" value="PRK00139.1-4"/>
    <property type="match status" value="1"/>
</dbReference>
<dbReference type="SUPFAM" id="SSF63418">
    <property type="entry name" value="MurE/MurF N-terminal domain"/>
    <property type="match status" value="1"/>
</dbReference>
<evidence type="ECO:0000256" key="5">
    <source>
        <dbReference type="ARBA" id="ARBA00022984"/>
    </source>
</evidence>
<keyword evidence="7 8" id="KW-0961">Cell wall biogenesis/degradation</keyword>
<evidence type="ECO:0000259" key="12">
    <source>
        <dbReference type="Pfam" id="PF08245"/>
    </source>
</evidence>
<feature type="binding site" evidence="8">
    <location>
        <begin position="110"/>
        <end position="116"/>
    </location>
    <ligand>
        <name>ATP</name>
        <dbReference type="ChEBI" id="CHEBI:30616"/>
    </ligand>
</feature>
<keyword evidence="3 8" id="KW-0132">Cell division</keyword>
<comment type="caution">
    <text evidence="13">The sequence shown here is derived from an EMBL/GenBank/DDBJ whole genome shotgun (WGS) entry which is preliminary data.</text>
</comment>
<keyword evidence="8" id="KW-0547">Nucleotide-binding</keyword>
<feature type="modified residue" description="N6-carboxylysine" evidence="8">
    <location>
        <position position="219"/>
    </location>
</feature>
<evidence type="ECO:0000313" key="13">
    <source>
        <dbReference type="EMBL" id="PSR30015.1"/>
    </source>
</evidence>
<dbReference type="Pfam" id="PF02875">
    <property type="entry name" value="Mur_ligase_C"/>
    <property type="match status" value="1"/>
</dbReference>
<keyword evidence="4 8" id="KW-0133">Cell shape</keyword>
<feature type="binding site" evidence="8">
    <location>
        <position position="465"/>
    </location>
    <ligand>
        <name>meso-2,6-diaminopimelate</name>
        <dbReference type="ChEBI" id="CHEBI:57791"/>
    </ligand>
</feature>
<comment type="pathway">
    <text evidence="1 8 9">Cell wall biogenesis; peptidoglycan biosynthesis.</text>
</comment>
<dbReference type="EC" id="6.3.2.13" evidence="8"/>
<dbReference type="Pfam" id="PF01225">
    <property type="entry name" value="Mur_ligase"/>
    <property type="match status" value="1"/>
</dbReference>
<reference evidence="13 14" key="1">
    <citation type="journal article" date="2014" name="BMC Genomics">
        <title>Comparison of environmental and isolate Sulfobacillus genomes reveals diverse carbon, sulfur, nitrogen, and hydrogen metabolisms.</title>
        <authorList>
            <person name="Justice N.B."/>
            <person name="Norman A."/>
            <person name="Brown C.T."/>
            <person name="Singh A."/>
            <person name="Thomas B.C."/>
            <person name="Banfield J.F."/>
        </authorList>
    </citation>
    <scope>NUCLEOTIDE SEQUENCE [LARGE SCALE GENOMIC DNA]</scope>
    <source>
        <strain evidence="13">AMDSBA5</strain>
    </source>
</reference>
<keyword evidence="8 13" id="KW-0436">Ligase</keyword>
<dbReference type="Gene3D" id="3.90.190.20">
    <property type="entry name" value="Mur ligase, C-terminal domain"/>
    <property type="match status" value="1"/>
</dbReference>
<dbReference type="GO" id="GO:0071555">
    <property type="term" value="P:cell wall organization"/>
    <property type="evidence" value="ECO:0007669"/>
    <property type="project" value="UniProtKB-KW"/>
</dbReference>
<dbReference type="GO" id="GO:0005737">
    <property type="term" value="C:cytoplasm"/>
    <property type="evidence" value="ECO:0007669"/>
    <property type="project" value="UniProtKB-SubCell"/>
</dbReference>
<comment type="similarity">
    <text evidence="2 8">Belongs to the MurCDEF family. MurE subfamily.</text>
</comment>
<evidence type="ECO:0000259" key="11">
    <source>
        <dbReference type="Pfam" id="PF02875"/>
    </source>
</evidence>
<protein>
    <recommendedName>
        <fullName evidence="8">UDP-N-acetylmuramoyl-L-alanyl-D-glutamate--2,6-diaminopimelate ligase</fullName>
        <ecNumber evidence="8">6.3.2.13</ecNumber>
    </recommendedName>
    <alternativeName>
        <fullName evidence="8">Meso-A2pm-adding enzyme</fullName>
    </alternativeName>
    <alternativeName>
        <fullName evidence="8">Meso-diaminopimelate-adding enzyme</fullName>
    </alternativeName>
    <alternativeName>
        <fullName evidence="8">UDP-MurNAc-L-Ala-D-Glu:meso-diaminopimelate ligase</fullName>
    </alternativeName>
    <alternativeName>
        <fullName evidence="8">UDP-MurNAc-tripeptide synthetase</fullName>
    </alternativeName>
    <alternativeName>
        <fullName evidence="8">UDP-N-acetylmuramyl-tripeptide synthetase</fullName>
    </alternativeName>
</protein>
<dbReference type="Proteomes" id="UP000242705">
    <property type="component" value="Unassembled WGS sequence"/>
</dbReference>
<feature type="binding site" evidence="8">
    <location>
        <position position="187"/>
    </location>
    <ligand>
        <name>UDP-N-acetyl-alpha-D-muramoyl-L-alanyl-D-glutamate</name>
        <dbReference type="ChEBI" id="CHEBI:83900"/>
    </ligand>
</feature>
<dbReference type="GO" id="GO:0051301">
    <property type="term" value="P:cell division"/>
    <property type="evidence" value="ECO:0007669"/>
    <property type="project" value="UniProtKB-KW"/>
</dbReference>
<dbReference type="Gene3D" id="3.40.1390.10">
    <property type="entry name" value="MurE/MurF, N-terminal domain"/>
    <property type="match status" value="1"/>
</dbReference>
<dbReference type="Pfam" id="PF08245">
    <property type="entry name" value="Mur_ligase_M"/>
    <property type="match status" value="1"/>
</dbReference>
<dbReference type="UniPathway" id="UPA00219"/>
<evidence type="ECO:0000256" key="9">
    <source>
        <dbReference type="RuleBase" id="RU004135"/>
    </source>
</evidence>
<dbReference type="InterPro" id="IPR036615">
    <property type="entry name" value="Mur_ligase_C_dom_sf"/>
</dbReference>
<feature type="domain" description="Mur ligase C-terminal" evidence="11">
    <location>
        <begin position="336"/>
        <end position="463"/>
    </location>
</feature>
<evidence type="ECO:0000256" key="6">
    <source>
        <dbReference type="ARBA" id="ARBA00023306"/>
    </source>
</evidence>
<dbReference type="InterPro" id="IPR000713">
    <property type="entry name" value="Mur_ligase_N"/>
</dbReference>
<dbReference type="GO" id="GO:0008360">
    <property type="term" value="P:regulation of cell shape"/>
    <property type="evidence" value="ECO:0007669"/>
    <property type="project" value="UniProtKB-KW"/>
</dbReference>
<sequence>MTFKDLIAAIPGATSVGDTNIELTGIAYDSRHVEAGNLFCAIPGFRTDGHLFCQEAANRGAVAFLVERADAIPSGKAGVIVPNARQAMALVADKFYGSPSSRLAMIGVTGTNGKTTTTHIIRALLEANDIPTGLTGTLYTLMGQDTYKVTRTTPESPDLQSILRHMVDRGMRAAVMEVSSHALVLSRVDEVQYDIGVFTNLTQDHLDFHKDLESYFQAKAILFKRLGQTKKTGPQAAIINIDDEYGRRLINMCSVPVITYGLSEGADVRGSMVTVGSRGVQFLATFPGGEKQAVEFDMTGTFNVLNALAAMSVGYIYGLSPRQMAEALARYPGVPGRFERIDEGQPFTVIVDYAHTPDGVENVLKTAREFTVGAVRVVFGAGGDRDRGKRALMGEAAGRLADWVMLTADNPRSEDPMDIIAQIREGLAPTGTPFEIELDRERAIRLALQKAQPGDVVFILGKGHETYQIYRDGTIHFDDREVARQALRELKKS</sequence>
<keyword evidence="5 8" id="KW-0573">Peptidoglycan synthesis</keyword>
<dbReference type="GO" id="GO:0008765">
    <property type="term" value="F:UDP-N-acetylmuramoylalanyl-D-glutamate-2,6-diaminopimelate ligase activity"/>
    <property type="evidence" value="ECO:0007669"/>
    <property type="project" value="UniProtKB-UniRule"/>
</dbReference>
<dbReference type="SUPFAM" id="SSF53244">
    <property type="entry name" value="MurD-like peptide ligases, peptide-binding domain"/>
    <property type="match status" value="1"/>
</dbReference>
<dbReference type="PANTHER" id="PTHR23135">
    <property type="entry name" value="MUR LIGASE FAMILY MEMBER"/>
    <property type="match status" value="1"/>
</dbReference>
<evidence type="ECO:0000256" key="4">
    <source>
        <dbReference type="ARBA" id="ARBA00022960"/>
    </source>
</evidence>
<feature type="domain" description="Mur ligase N-terminal catalytic" evidence="10">
    <location>
        <begin position="23"/>
        <end position="95"/>
    </location>
</feature>
<dbReference type="GO" id="GO:0000287">
    <property type="term" value="F:magnesium ion binding"/>
    <property type="evidence" value="ECO:0007669"/>
    <property type="project" value="UniProtKB-UniRule"/>
</dbReference>
<dbReference type="InterPro" id="IPR036565">
    <property type="entry name" value="Mur-like_cat_sf"/>
</dbReference>
<evidence type="ECO:0000259" key="10">
    <source>
        <dbReference type="Pfam" id="PF01225"/>
    </source>
</evidence>
<dbReference type="NCBIfam" id="NF001124">
    <property type="entry name" value="PRK00139.1-2"/>
    <property type="match status" value="1"/>
</dbReference>
<keyword evidence="6 8" id="KW-0131">Cell cycle</keyword>
<dbReference type="PANTHER" id="PTHR23135:SF4">
    <property type="entry name" value="UDP-N-ACETYLMURAMOYL-L-ALANYL-D-GLUTAMATE--2,6-DIAMINOPIMELATE LIGASE MURE HOMOLOG, CHLOROPLASTIC"/>
    <property type="match status" value="1"/>
</dbReference>
<comment type="PTM">
    <text evidence="8">Carboxylation is probably crucial for Mg(2+) binding and, consequently, for the gamma-phosphate positioning of ATP.</text>
</comment>
<dbReference type="InterPro" id="IPR035911">
    <property type="entry name" value="MurE/MurF_N"/>
</dbReference>
<evidence type="ECO:0000313" key="14">
    <source>
        <dbReference type="Proteomes" id="UP000242705"/>
    </source>
</evidence>
<organism evidence="13 14">
    <name type="scientific">Sulfobacillus thermosulfidooxidans</name>
    <dbReference type="NCBI Taxonomy" id="28034"/>
    <lineage>
        <taxon>Bacteria</taxon>
        <taxon>Bacillati</taxon>
        <taxon>Bacillota</taxon>
        <taxon>Clostridia</taxon>
        <taxon>Eubacteriales</taxon>
        <taxon>Clostridiales Family XVII. Incertae Sedis</taxon>
        <taxon>Sulfobacillus</taxon>
    </lineage>
</organism>
<comment type="function">
    <text evidence="8">Catalyzes the addition of meso-diaminopimelic acid to the nucleotide precursor UDP-N-acetylmuramoyl-L-alanyl-D-glutamate (UMAG) in the biosynthesis of bacterial cell-wall peptidoglycan.</text>
</comment>
<gene>
    <name evidence="8" type="primary">murE</name>
    <name evidence="13" type="ORF">C7B47_01515</name>
</gene>
<feature type="short sequence motif" description="Meso-diaminopimelate recognition motif" evidence="8">
    <location>
        <begin position="409"/>
        <end position="412"/>
    </location>
</feature>
<evidence type="ECO:0000256" key="8">
    <source>
        <dbReference type="HAMAP-Rule" id="MF_00208"/>
    </source>
</evidence>
<dbReference type="InterPro" id="IPR013221">
    <property type="entry name" value="Mur_ligase_cen"/>
</dbReference>
<name>A0A1R0IQ82_SULTH</name>
<keyword evidence="8" id="KW-0963">Cytoplasm</keyword>
<dbReference type="HAMAP" id="MF_00208">
    <property type="entry name" value="MurE"/>
    <property type="match status" value="1"/>
</dbReference>
<dbReference type="AlphaFoldDB" id="A0A1R0IQ82"/>
<dbReference type="Gene3D" id="3.40.1190.10">
    <property type="entry name" value="Mur-like, catalytic domain"/>
    <property type="match status" value="1"/>
</dbReference>
<feature type="binding site" evidence="8">
    <location>
        <begin position="409"/>
        <end position="412"/>
    </location>
    <ligand>
        <name>meso-2,6-diaminopimelate</name>
        <dbReference type="ChEBI" id="CHEBI:57791"/>
    </ligand>
</feature>
<dbReference type="GO" id="GO:0009252">
    <property type="term" value="P:peptidoglycan biosynthetic process"/>
    <property type="evidence" value="ECO:0007669"/>
    <property type="project" value="UniProtKB-UniRule"/>
</dbReference>
<feature type="binding site" evidence="8">
    <location>
        <position position="30"/>
    </location>
    <ligand>
        <name>UDP-N-acetyl-alpha-D-muramoyl-L-alanyl-D-glutamate</name>
        <dbReference type="ChEBI" id="CHEBI:83900"/>
    </ligand>
</feature>
<comment type="cofactor">
    <cofactor evidence="8">
        <name>Mg(2+)</name>
        <dbReference type="ChEBI" id="CHEBI:18420"/>
    </cofactor>
</comment>
<accession>A0A1R0IQ82</accession>
<evidence type="ECO:0000256" key="2">
    <source>
        <dbReference type="ARBA" id="ARBA00005898"/>
    </source>
</evidence>
<dbReference type="RefSeq" id="WP_020374574.1">
    <property type="nucleotide sequence ID" value="NZ_MDZD01000018.1"/>
</dbReference>
<keyword evidence="8" id="KW-0460">Magnesium</keyword>
<feature type="domain" description="Mur ligase central" evidence="12">
    <location>
        <begin position="108"/>
        <end position="313"/>
    </location>
</feature>
<dbReference type="EMBL" id="PXYX01000001">
    <property type="protein sequence ID" value="PSR30015.1"/>
    <property type="molecule type" value="Genomic_DNA"/>
</dbReference>
<keyword evidence="8" id="KW-0067">ATP-binding</keyword>
<feature type="binding site" evidence="8">
    <location>
        <position position="179"/>
    </location>
    <ligand>
        <name>UDP-N-acetyl-alpha-D-muramoyl-L-alanyl-D-glutamate</name>
        <dbReference type="ChEBI" id="CHEBI:83900"/>
    </ligand>
</feature>
<evidence type="ECO:0000256" key="7">
    <source>
        <dbReference type="ARBA" id="ARBA00023316"/>
    </source>
</evidence>
<dbReference type="NCBIfam" id="TIGR01085">
    <property type="entry name" value="murE"/>
    <property type="match status" value="1"/>
</dbReference>
<feature type="binding site" evidence="8">
    <location>
        <position position="385"/>
    </location>
    <ligand>
        <name>meso-2,6-diaminopimelate</name>
        <dbReference type="ChEBI" id="CHEBI:57791"/>
    </ligand>
</feature>
<evidence type="ECO:0000256" key="3">
    <source>
        <dbReference type="ARBA" id="ARBA00022618"/>
    </source>
</evidence>
<comment type="subcellular location">
    <subcellularLocation>
        <location evidence="8 9">Cytoplasm</location>
    </subcellularLocation>
</comment>
<feature type="binding site" evidence="8">
    <location>
        <begin position="152"/>
        <end position="153"/>
    </location>
    <ligand>
        <name>UDP-N-acetyl-alpha-D-muramoyl-L-alanyl-D-glutamate</name>
        <dbReference type="ChEBI" id="CHEBI:83900"/>
    </ligand>
</feature>